<evidence type="ECO:0000256" key="3">
    <source>
        <dbReference type="ARBA" id="ARBA00022771"/>
    </source>
</evidence>
<evidence type="ECO:0000256" key="4">
    <source>
        <dbReference type="ARBA" id="ARBA00022833"/>
    </source>
</evidence>
<dbReference type="InterPro" id="IPR029420">
    <property type="entry name" value="MTBP_central"/>
</dbReference>
<feature type="domain" description="C2H2-type" evidence="8">
    <location>
        <begin position="66"/>
        <end position="94"/>
    </location>
</feature>
<dbReference type="SUPFAM" id="SSF57667">
    <property type="entry name" value="beta-beta-alpha zinc fingers"/>
    <property type="match status" value="2"/>
</dbReference>
<feature type="region of interest" description="Disordered" evidence="7">
    <location>
        <begin position="113"/>
        <end position="248"/>
    </location>
</feature>
<feature type="non-terminal residue" evidence="9">
    <location>
        <position position="1"/>
    </location>
</feature>
<evidence type="ECO:0000259" key="8">
    <source>
        <dbReference type="PROSITE" id="PS50157"/>
    </source>
</evidence>
<evidence type="ECO:0000256" key="1">
    <source>
        <dbReference type="ARBA" id="ARBA00004123"/>
    </source>
</evidence>
<evidence type="ECO:0000256" key="6">
    <source>
        <dbReference type="PROSITE-ProRule" id="PRU00042"/>
    </source>
</evidence>
<keyword evidence="5" id="KW-0539">Nucleus</keyword>
<organism evidence="9 10">
    <name type="scientific">Goodea atripinnis</name>
    <dbReference type="NCBI Taxonomy" id="208336"/>
    <lineage>
        <taxon>Eukaryota</taxon>
        <taxon>Metazoa</taxon>
        <taxon>Chordata</taxon>
        <taxon>Craniata</taxon>
        <taxon>Vertebrata</taxon>
        <taxon>Euteleostomi</taxon>
        <taxon>Actinopterygii</taxon>
        <taxon>Neopterygii</taxon>
        <taxon>Teleostei</taxon>
        <taxon>Neoteleostei</taxon>
        <taxon>Acanthomorphata</taxon>
        <taxon>Ovalentaria</taxon>
        <taxon>Atherinomorphae</taxon>
        <taxon>Cyprinodontiformes</taxon>
        <taxon>Goodeidae</taxon>
        <taxon>Goodea</taxon>
    </lineage>
</organism>
<dbReference type="EMBL" id="JAHRIO010000134">
    <property type="protein sequence ID" value="MEQ2157608.1"/>
    <property type="molecule type" value="Genomic_DNA"/>
</dbReference>
<feature type="compositionally biased region" description="Basic and acidic residues" evidence="7">
    <location>
        <begin position="118"/>
        <end position="156"/>
    </location>
</feature>
<comment type="subcellular location">
    <subcellularLocation>
        <location evidence="1">Nucleus</location>
    </subcellularLocation>
</comment>
<keyword evidence="3 6" id="KW-0863">Zinc-finger</keyword>
<evidence type="ECO:0000313" key="9">
    <source>
        <dbReference type="EMBL" id="MEQ2157608.1"/>
    </source>
</evidence>
<feature type="domain" description="C2H2-type" evidence="8">
    <location>
        <begin position="12"/>
        <end position="39"/>
    </location>
</feature>
<comment type="caution">
    <text evidence="9">The sequence shown here is derived from an EMBL/GenBank/DDBJ whole genome shotgun (WGS) entry which is preliminary data.</text>
</comment>
<proteinExistence type="predicted"/>
<evidence type="ECO:0000256" key="2">
    <source>
        <dbReference type="ARBA" id="ARBA00022723"/>
    </source>
</evidence>
<feature type="compositionally biased region" description="Basic and acidic residues" evidence="7">
    <location>
        <begin position="189"/>
        <end position="204"/>
    </location>
</feature>
<evidence type="ECO:0000256" key="7">
    <source>
        <dbReference type="SAM" id="MobiDB-lite"/>
    </source>
</evidence>
<dbReference type="SMART" id="SM00355">
    <property type="entry name" value="ZnF_C2H2"/>
    <property type="match status" value="6"/>
</dbReference>
<accession>A0ABV0MER2</accession>
<keyword evidence="10" id="KW-1185">Reference proteome</keyword>
<dbReference type="Pfam" id="PF00096">
    <property type="entry name" value="zf-C2H2"/>
    <property type="match status" value="1"/>
</dbReference>
<gene>
    <name evidence="9" type="ORF">GOODEAATRI_003462</name>
</gene>
<dbReference type="PANTHER" id="PTHR24396">
    <property type="entry name" value="ZINC FINGER PROTEIN"/>
    <property type="match status" value="1"/>
</dbReference>
<dbReference type="Proteomes" id="UP001476798">
    <property type="component" value="Unassembled WGS sequence"/>
</dbReference>
<sequence length="680" mass="75735">LKTRQGLRQLLYHCPTCNRRFKNQQERERHLLIHGPQPPFACLLCDHTATKMDALAAHVRKHLFLYVCSVCDKKLVSSQRLRGHLEESHSELDMEETFADCIKISYYLIPPEGGGGSKEVKDTEREMTFKESGTDRTKVEGEKCPNEVEEQLHEDGMQEQEEEQTKSEQVMEEEKGKEERLNIGGAQKHSQDKCDEAAAEERLHNPAPCVSAADTPAEKTHSSLSPGSVHTSSLGDRTQENTQADAGNTSVASNIASSLSSGISNVSDLTAEIHSPSDSLVENSQASPTEKESRAVCPICQRSYPQHRLKHHLKSSHPDKVPVGGKGLMVQRAEKCPYCDSYFLKNSSDFQQHIWAHQGRKFRCSECPFTSVFKPSLLRHMEQHAKFKVSGETEAQYAPVENEEHTTEAPLAVLDNNDHVQQIAELSSETHNAVASMVAVAPGTVTVLQQLRSQEKGYPSFQLVLLVAAQQLQGGTLLFRCAEEQRKWEKVASCLNAGLIEPADLLNWIDHRELWRGGLVIREKKVSVGIFQSSLSDNNSQVGALFSLSCIITPIAQPPPSQLSSQRWKECLSRTPKSFLGMTLLNQSNYAVTHSAFCYLKSLSLFKRQSEEVSASCSVPVSDLKAILNRAREQYLKMFDSTLQTAAKYLTNEQPAERTGLRWACDHSSCLSAVLNARPI</sequence>
<dbReference type="PROSITE" id="PS00028">
    <property type="entry name" value="ZINC_FINGER_C2H2_1"/>
    <property type="match status" value="2"/>
</dbReference>
<dbReference type="InterPro" id="IPR013087">
    <property type="entry name" value="Znf_C2H2_type"/>
</dbReference>
<dbReference type="PROSITE" id="PS50157">
    <property type="entry name" value="ZINC_FINGER_C2H2_2"/>
    <property type="match status" value="2"/>
</dbReference>
<dbReference type="Gene3D" id="3.30.160.60">
    <property type="entry name" value="Classic Zinc Finger"/>
    <property type="match status" value="2"/>
</dbReference>
<feature type="compositionally biased region" description="Basic and acidic residues" evidence="7">
    <location>
        <begin position="172"/>
        <end position="181"/>
    </location>
</feature>
<keyword evidence="2" id="KW-0479">Metal-binding</keyword>
<dbReference type="Pfam" id="PF14919">
    <property type="entry name" value="MTBP_mid"/>
    <property type="match status" value="2"/>
</dbReference>
<evidence type="ECO:0000256" key="5">
    <source>
        <dbReference type="ARBA" id="ARBA00023242"/>
    </source>
</evidence>
<protein>
    <recommendedName>
        <fullName evidence="8">C2H2-type domain-containing protein</fullName>
    </recommendedName>
</protein>
<keyword evidence="4" id="KW-0862">Zinc</keyword>
<name>A0ABV0MER2_9TELE</name>
<evidence type="ECO:0000313" key="10">
    <source>
        <dbReference type="Proteomes" id="UP001476798"/>
    </source>
</evidence>
<dbReference type="InterPro" id="IPR036236">
    <property type="entry name" value="Znf_C2H2_sf"/>
</dbReference>
<dbReference type="PANTHER" id="PTHR24396:SF29">
    <property type="entry name" value="PROTEIN WIZ ISOFORM X1"/>
    <property type="match status" value="1"/>
</dbReference>
<reference evidence="9 10" key="1">
    <citation type="submission" date="2021-06" db="EMBL/GenBank/DDBJ databases">
        <authorList>
            <person name="Palmer J.M."/>
        </authorList>
    </citation>
    <scope>NUCLEOTIDE SEQUENCE [LARGE SCALE GENOMIC DNA]</scope>
    <source>
        <strain evidence="9 10">GA_2019</strain>
        <tissue evidence="9">Muscle</tissue>
    </source>
</reference>
<feature type="compositionally biased region" description="Polar residues" evidence="7">
    <location>
        <begin position="222"/>
        <end position="248"/>
    </location>
</feature>
<dbReference type="InterPro" id="IPR051643">
    <property type="entry name" value="Transcr_Reg_ZincFinger"/>
</dbReference>